<dbReference type="Proteomes" id="UP000694547">
    <property type="component" value="Chromosome 16"/>
</dbReference>
<protein>
    <submittedName>
        <fullName evidence="1">Predicted gene, 26741</fullName>
    </submittedName>
</protein>
<organism evidence="1 2">
    <name type="scientific">Peromyscus maniculatus bairdii</name>
    <name type="common">Prairie deer mouse</name>
    <dbReference type="NCBI Taxonomy" id="230844"/>
    <lineage>
        <taxon>Eukaryota</taxon>
        <taxon>Metazoa</taxon>
        <taxon>Chordata</taxon>
        <taxon>Craniata</taxon>
        <taxon>Vertebrata</taxon>
        <taxon>Euteleostomi</taxon>
        <taxon>Mammalia</taxon>
        <taxon>Eutheria</taxon>
        <taxon>Euarchontoglires</taxon>
        <taxon>Glires</taxon>
        <taxon>Rodentia</taxon>
        <taxon>Myomorpha</taxon>
        <taxon>Muroidea</taxon>
        <taxon>Cricetidae</taxon>
        <taxon>Neotominae</taxon>
        <taxon>Peromyscus</taxon>
    </lineage>
</organism>
<name>A0A8C8W547_PERMB</name>
<reference evidence="1" key="3">
    <citation type="submission" date="2025-09" db="UniProtKB">
        <authorList>
            <consortium name="Ensembl"/>
        </authorList>
    </citation>
    <scope>IDENTIFICATION</scope>
</reference>
<dbReference type="GeneTree" id="ENSGT01150000290608"/>
<evidence type="ECO:0000313" key="1">
    <source>
        <dbReference type="Ensembl" id="ENSPEMP00000035866.1"/>
    </source>
</evidence>
<keyword evidence="2" id="KW-1185">Reference proteome</keyword>
<dbReference type="AlphaFoldDB" id="A0A8C8W547"/>
<accession>A0A8C8W547</accession>
<proteinExistence type="predicted"/>
<reference evidence="1 2" key="1">
    <citation type="submission" date="2018-10" db="EMBL/GenBank/DDBJ databases">
        <title>Improved assembly of the deer mouse Peromyscus maniculatus genome.</title>
        <authorList>
            <person name="Lassance J.-M."/>
            <person name="Hoekstra H.E."/>
        </authorList>
    </citation>
    <scope>NUCLEOTIDE SEQUENCE [LARGE SCALE GENOMIC DNA]</scope>
</reference>
<dbReference type="Ensembl" id="ENSPEMT00000034674.1">
    <property type="protein sequence ID" value="ENSPEMP00000035866.1"/>
    <property type="gene ID" value="ENSPEMG00000028213.1"/>
</dbReference>
<evidence type="ECO:0000313" key="2">
    <source>
        <dbReference type="Proteomes" id="UP000694547"/>
    </source>
</evidence>
<sequence>TYQLCLNGARVGTLPSFGMQLKLRGVQL</sequence>
<reference evidence="1" key="2">
    <citation type="submission" date="2025-08" db="UniProtKB">
        <authorList>
            <consortium name="Ensembl"/>
        </authorList>
    </citation>
    <scope>IDENTIFICATION</scope>
</reference>